<dbReference type="EMBL" id="VOSB01000007">
    <property type="protein sequence ID" value="TXE18594.1"/>
    <property type="molecule type" value="Genomic_DNA"/>
</dbReference>
<dbReference type="GO" id="GO:0005737">
    <property type="term" value="C:cytoplasm"/>
    <property type="evidence" value="ECO:0007669"/>
    <property type="project" value="TreeGrafter"/>
</dbReference>
<keyword evidence="4 12" id="KW-0548">Nucleotidyltransferase</keyword>
<comment type="caution">
    <text evidence="12">Lacks conserved residue(s) required for the propagation of feature annotation.</text>
</comment>
<keyword evidence="11 12" id="KW-0804">Transcription</keyword>
<keyword evidence="10 12" id="KW-0238">DNA-binding</keyword>
<keyword evidence="7" id="KW-0863">Zinc-finger</keyword>
<dbReference type="NCBIfam" id="TIGR01391">
    <property type="entry name" value="dnaG"/>
    <property type="match status" value="1"/>
</dbReference>
<dbReference type="GO" id="GO:0008270">
    <property type="term" value="F:zinc ion binding"/>
    <property type="evidence" value="ECO:0007669"/>
    <property type="project" value="UniProtKB-KW"/>
</dbReference>
<dbReference type="InterPro" id="IPR050219">
    <property type="entry name" value="DnaG_primase"/>
</dbReference>
<evidence type="ECO:0000313" key="16">
    <source>
        <dbReference type="Proteomes" id="UP000321938"/>
    </source>
</evidence>
<dbReference type="InterPro" id="IPR037068">
    <property type="entry name" value="DNA_primase_core_N_sf"/>
</dbReference>
<evidence type="ECO:0000256" key="6">
    <source>
        <dbReference type="ARBA" id="ARBA00022723"/>
    </source>
</evidence>
<evidence type="ECO:0000256" key="4">
    <source>
        <dbReference type="ARBA" id="ARBA00022695"/>
    </source>
</evidence>
<evidence type="ECO:0000256" key="10">
    <source>
        <dbReference type="ARBA" id="ARBA00023125"/>
    </source>
</evidence>
<dbReference type="Pfam" id="PF08275">
    <property type="entry name" value="DNAG_N"/>
    <property type="match status" value="1"/>
</dbReference>
<dbReference type="HAMAP" id="MF_00974">
    <property type="entry name" value="DNA_primase_DnaG"/>
    <property type="match status" value="1"/>
</dbReference>
<evidence type="ECO:0000256" key="12">
    <source>
        <dbReference type="HAMAP-Rule" id="MF_00974"/>
    </source>
</evidence>
<keyword evidence="2 12" id="KW-0639">Primosome</keyword>
<evidence type="ECO:0000256" key="1">
    <source>
        <dbReference type="ARBA" id="ARBA00022478"/>
    </source>
</evidence>
<dbReference type="EC" id="2.7.7.101" evidence="12"/>
<comment type="caution">
    <text evidence="15">The sequence shown here is derived from an EMBL/GenBank/DDBJ whole genome shotgun (WGS) entry which is preliminary data.</text>
</comment>
<dbReference type="InterPro" id="IPR006171">
    <property type="entry name" value="TOPRIM_dom"/>
</dbReference>
<comment type="subunit">
    <text evidence="12">Monomer. Interacts with DnaB.</text>
</comment>
<protein>
    <recommendedName>
        <fullName evidence="12">DNA primase</fullName>
        <ecNumber evidence="12">2.7.7.101</ecNumber>
    </recommendedName>
</protein>
<dbReference type="GO" id="GO:1990077">
    <property type="term" value="C:primosome complex"/>
    <property type="evidence" value="ECO:0007669"/>
    <property type="project" value="UniProtKB-KW"/>
</dbReference>
<dbReference type="InterPro" id="IPR013264">
    <property type="entry name" value="DNAG_N"/>
</dbReference>
<dbReference type="Pfam" id="PF01807">
    <property type="entry name" value="Zn_ribbon_DnaG"/>
    <property type="match status" value="1"/>
</dbReference>
<evidence type="ECO:0000259" key="14">
    <source>
        <dbReference type="PROSITE" id="PS50880"/>
    </source>
</evidence>
<dbReference type="PANTHER" id="PTHR30313:SF2">
    <property type="entry name" value="DNA PRIMASE"/>
    <property type="match status" value="1"/>
</dbReference>
<dbReference type="AlphaFoldDB" id="A0A5C7BA55"/>
<dbReference type="SMART" id="SM00493">
    <property type="entry name" value="TOPRIM"/>
    <property type="match status" value="1"/>
</dbReference>
<dbReference type="InterPro" id="IPR030846">
    <property type="entry name" value="DnaG_bac"/>
</dbReference>
<keyword evidence="8" id="KW-0862">Zinc</keyword>
<dbReference type="SUPFAM" id="SSF56731">
    <property type="entry name" value="DNA primase core"/>
    <property type="match status" value="1"/>
</dbReference>
<organism evidence="15 16">
    <name type="scientific">Psychroserpens burtonensis</name>
    <dbReference type="NCBI Taxonomy" id="49278"/>
    <lineage>
        <taxon>Bacteria</taxon>
        <taxon>Pseudomonadati</taxon>
        <taxon>Bacteroidota</taxon>
        <taxon>Flavobacteriia</taxon>
        <taxon>Flavobacteriales</taxon>
        <taxon>Flavobacteriaceae</taxon>
        <taxon>Psychroserpens</taxon>
    </lineage>
</organism>
<dbReference type="PANTHER" id="PTHR30313">
    <property type="entry name" value="DNA PRIMASE"/>
    <property type="match status" value="1"/>
</dbReference>
<dbReference type="GO" id="GO:0003677">
    <property type="term" value="F:DNA binding"/>
    <property type="evidence" value="ECO:0007669"/>
    <property type="project" value="UniProtKB-KW"/>
</dbReference>
<dbReference type="InterPro" id="IPR006295">
    <property type="entry name" value="DNA_primase_DnaG"/>
</dbReference>
<evidence type="ECO:0000256" key="9">
    <source>
        <dbReference type="ARBA" id="ARBA00022842"/>
    </source>
</evidence>
<keyword evidence="16" id="KW-1185">Reference proteome</keyword>
<comment type="similarity">
    <text evidence="12">Belongs to the DnaG primase family.</text>
</comment>
<dbReference type="PROSITE" id="PS50880">
    <property type="entry name" value="TOPRIM"/>
    <property type="match status" value="1"/>
</dbReference>
<dbReference type="Gene3D" id="3.90.580.10">
    <property type="entry name" value="Zinc finger, CHC2-type domain"/>
    <property type="match status" value="1"/>
</dbReference>
<evidence type="ECO:0000313" key="15">
    <source>
        <dbReference type="EMBL" id="TXE18594.1"/>
    </source>
</evidence>
<keyword evidence="1 12" id="KW-0240">DNA-directed RNA polymerase</keyword>
<evidence type="ECO:0000256" key="13">
    <source>
        <dbReference type="SAM" id="MobiDB-lite"/>
    </source>
</evidence>
<comment type="function">
    <text evidence="12">RNA polymerase that catalyzes the synthesis of short RNA molecules used as primers for DNA polymerase during DNA replication.</text>
</comment>
<accession>A0A5C7BA55</accession>
<keyword evidence="9" id="KW-0460">Magnesium</keyword>
<keyword evidence="5 12" id="KW-0235">DNA replication</keyword>
<keyword evidence="6" id="KW-0479">Metal-binding</keyword>
<evidence type="ECO:0000256" key="2">
    <source>
        <dbReference type="ARBA" id="ARBA00022515"/>
    </source>
</evidence>
<evidence type="ECO:0000256" key="11">
    <source>
        <dbReference type="ARBA" id="ARBA00023163"/>
    </source>
</evidence>
<dbReference type="GO" id="GO:0000428">
    <property type="term" value="C:DNA-directed RNA polymerase complex"/>
    <property type="evidence" value="ECO:0007669"/>
    <property type="project" value="UniProtKB-KW"/>
</dbReference>
<dbReference type="GO" id="GO:0003899">
    <property type="term" value="F:DNA-directed RNA polymerase activity"/>
    <property type="evidence" value="ECO:0007669"/>
    <property type="project" value="UniProtKB-UniRule"/>
</dbReference>
<dbReference type="InterPro" id="IPR002694">
    <property type="entry name" value="Znf_CHC2"/>
</dbReference>
<dbReference type="Pfam" id="PF13155">
    <property type="entry name" value="Toprim_2"/>
    <property type="match status" value="1"/>
</dbReference>
<gene>
    <name evidence="12 15" type="primary">dnaG</name>
    <name evidence="15" type="ORF">ES692_06005</name>
</gene>
<name>A0A5C7BA55_9FLAO</name>
<dbReference type="Gene3D" id="3.40.1360.10">
    <property type="match status" value="1"/>
</dbReference>
<comment type="catalytic activity">
    <reaction evidence="12">
        <text>ssDNA + n NTP = ssDNA/pppN(pN)n-1 hybrid + (n-1) diphosphate.</text>
        <dbReference type="EC" id="2.7.7.101"/>
    </reaction>
</comment>
<dbReference type="RefSeq" id="WP_147231352.1">
    <property type="nucleotide sequence ID" value="NZ_VOSB01000007.1"/>
</dbReference>
<dbReference type="OrthoDB" id="9803773at2"/>
<feature type="compositionally biased region" description="Basic and acidic residues" evidence="13">
    <location>
        <begin position="1146"/>
        <end position="1155"/>
    </location>
</feature>
<feature type="region of interest" description="Disordered" evidence="13">
    <location>
        <begin position="1127"/>
        <end position="1155"/>
    </location>
</feature>
<evidence type="ECO:0000256" key="7">
    <source>
        <dbReference type="ARBA" id="ARBA00022771"/>
    </source>
</evidence>
<feature type="domain" description="Toprim" evidence="14">
    <location>
        <begin position="258"/>
        <end position="339"/>
    </location>
</feature>
<dbReference type="Gene3D" id="3.90.980.10">
    <property type="entry name" value="DNA primase, catalytic core, N-terminal domain"/>
    <property type="match status" value="1"/>
</dbReference>
<reference evidence="15 16" key="1">
    <citation type="submission" date="2019-08" db="EMBL/GenBank/DDBJ databases">
        <title>Genome of Psychroserpens burtonensis ACAM 167.</title>
        <authorList>
            <person name="Bowman J.P."/>
        </authorList>
    </citation>
    <scope>NUCLEOTIDE SEQUENCE [LARGE SCALE GENOMIC DNA]</scope>
    <source>
        <strain evidence="15 16">ACAM 167</strain>
    </source>
</reference>
<keyword evidence="3 12" id="KW-0808">Transferase</keyword>
<dbReference type="Proteomes" id="UP000321938">
    <property type="component" value="Unassembled WGS sequence"/>
</dbReference>
<dbReference type="CDD" id="cd03364">
    <property type="entry name" value="TOPRIM_DnaG_primases"/>
    <property type="match status" value="1"/>
</dbReference>
<dbReference type="InterPro" id="IPR034151">
    <property type="entry name" value="TOPRIM_DnaG_bac"/>
</dbReference>
<evidence type="ECO:0000256" key="3">
    <source>
        <dbReference type="ARBA" id="ARBA00022679"/>
    </source>
</evidence>
<dbReference type="GO" id="GO:0006269">
    <property type="term" value="P:DNA replication, synthesis of primer"/>
    <property type="evidence" value="ECO:0007669"/>
    <property type="project" value="UniProtKB-UniRule"/>
</dbReference>
<proteinExistence type="inferred from homology"/>
<evidence type="ECO:0000256" key="8">
    <source>
        <dbReference type="ARBA" id="ARBA00022833"/>
    </source>
</evidence>
<evidence type="ECO:0000256" key="5">
    <source>
        <dbReference type="ARBA" id="ARBA00022705"/>
    </source>
</evidence>
<dbReference type="SUPFAM" id="SSF57783">
    <property type="entry name" value="Zinc beta-ribbon"/>
    <property type="match status" value="1"/>
</dbReference>
<sequence length="1155" mass="132627">MYYTQASIDRVRDADIVQTINNFETLKKEGANYKCTSPFKSEKTPSFVVSPVKQMFKCFATGFGGDGIKFVMQKKNIDFIEAIEVIAQIHNIYLEKEEVTPEQQRVNDQKGEMYSLLDKVTKQYVSNRKKLEPSHWCDIMIKERAFTKDTLVDYQIGYAELNNALTKWSIETGTLSIAKDLGLSNSKDSASYDVFKDRLIFPIHNHKGTIIGFGGRRNNSEASSKYPKYVNSKESPVYNKSNVLYGLFQAKKHIAKTGTAILTEGYTDVIAMVQNNLEHTVASCGTALTDAHAKLLKLYAKEIILLRDGDSAGLQATIRDIDVCLANGLQVSLCILPEGDDPDTLANRLKEKTADWINDNKQDAVLWKVANYDVKSDKYDSDVQAIKDLEQQHITAILQEISDDVLLGELEGEALKAAKAKNTELRNEIKGLKKQTKLDIKDLPEIDPHKKATGVDDICKTLFNIKHETKRDTYIKQIAVLFNVPAGNIKKQIGELEKQDTETRKNKIGVHNTENLRLPKGADKEEYLQHGFVTVGNSYYFQSNNGGFFQGTQFKLNPLFHILGDKENKRVCEIVNVSHKKQMIDFDSSLLASFFEFKKYLFRLGGYRFFTHNGVQAKHFDEFVNRFDDEFEPALELLTLGWNSKGFYAFADGVYYNGKFRAVNKYGIIHLKGIDTKKKEYNQNVENYYSPAFSAMYKDNQEGDDRYENDRYFVYKESPVSLDEWMQQMITVFAEKGLGGILFNFASCFRDLFLSHYDYFPLMGGFGEKDSGKSGFGKILQNFFYYRLPALDLTQATHVGFSRRLSRNYNTIQFLDEYQDKITDDKIFSGMMGAWNGIGREKGMNSGDKRTQYDKINSAIYYAGQFMPTRMENALATRTISWLFQSRNYSSEEKSEFNKLLNWTNEGLSSLVVDVVQHRTYFEKNLPVVHSESVRTLKEALKDQDYQERIFGNVAMLLTTFRLLEDQINFPFTDNEVITLLKKLIIDNSEQISDSNGLTEFWSVITFLFERGHIQVEREFKIKKKLSFKITENRQKIEYKNVDRKNILFLRLKTVYQDYNKEVSKREGVDVIGQTTLRQYFKSRDYFIGLVGAERFGKASGESCYAFDYDAMVKLGLVNLLEDDSIQYPDQDSSKENQKETLTPETLKEDDGLDF</sequence>
<dbReference type="InterPro" id="IPR036977">
    <property type="entry name" value="DNA_primase_Znf_CHC2"/>
</dbReference>
<dbReference type="SMART" id="SM00400">
    <property type="entry name" value="ZnF_CHCC"/>
    <property type="match status" value="1"/>
</dbReference>